<protein>
    <submittedName>
        <fullName evidence="2">Membrane protein</fullName>
    </submittedName>
</protein>
<dbReference type="eggNOG" id="COG4446">
    <property type="taxonomic scope" value="Bacteria"/>
</dbReference>
<keyword evidence="1" id="KW-0812">Transmembrane</keyword>
<feature type="transmembrane region" description="Helical" evidence="1">
    <location>
        <begin position="68"/>
        <end position="87"/>
    </location>
</feature>
<sequence length="242" mass="26469">MHTKISSLLIIAGFVAILMLAGSGPLYRLHIVDLGQAFTVMRWAAYLGAAVVVLSVVYMIWKRPRGLLLGLMMLGTIAALISFYLPYSQLQTARSVPPIHDITTNTSNPPEFVAIAPLRADAPNPVAYPGEETAEQQRQAYPDIETYTTSAEPATVFDAALVVASDMGWQLVASDSEAGRIEATATTTWFGFKDDVVIRIQQENGQTQVDVRSKSRVGRSDVGANAERIRTFISKLDQRLKL</sequence>
<proteinExistence type="predicted"/>
<evidence type="ECO:0000256" key="1">
    <source>
        <dbReference type="SAM" id="Phobius"/>
    </source>
</evidence>
<accession>A0A094LAR5</accession>
<name>A0A094LAR5_9GAMM</name>
<dbReference type="EMBL" id="JPER01000001">
    <property type="protein sequence ID" value="KFZ31943.1"/>
    <property type="molecule type" value="Genomic_DNA"/>
</dbReference>
<evidence type="ECO:0000313" key="2">
    <source>
        <dbReference type="EMBL" id="KFZ31943.1"/>
    </source>
</evidence>
<keyword evidence="1" id="KW-0472">Membrane</keyword>
<comment type="caution">
    <text evidence="2">The sequence shown here is derived from an EMBL/GenBank/DDBJ whole genome shotgun (WGS) entry which is preliminary data.</text>
</comment>
<dbReference type="STRING" id="435908.IDSA_04505"/>
<gene>
    <name evidence="2" type="ORF">IDSA_04505</name>
</gene>
<dbReference type="Pfam" id="PF07386">
    <property type="entry name" value="DUF1499"/>
    <property type="match status" value="1"/>
</dbReference>
<dbReference type="AlphaFoldDB" id="A0A094LAR5"/>
<reference evidence="2 3" key="1">
    <citation type="submission" date="2014-06" db="EMBL/GenBank/DDBJ databases">
        <title>The draft genome sequence of Idiomarina salinarum ISL-52.</title>
        <authorList>
            <person name="Du J."/>
            <person name="Shao Z."/>
        </authorList>
    </citation>
    <scope>NUCLEOTIDE SEQUENCE [LARGE SCALE GENOMIC DNA]</scope>
    <source>
        <strain evidence="2 3">ISL-52</strain>
    </source>
</reference>
<evidence type="ECO:0000313" key="3">
    <source>
        <dbReference type="Proteomes" id="UP000054363"/>
    </source>
</evidence>
<feature type="transmembrane region" description="Helical" evidence="1">
    <location>
        <begin position="44"/>
        <end position="61"/>
    </location>
</feature>
<dbReference type="Proteomes" id="UP000054363">
    <property type="component" value="Unassembled WGS sequence"/>
</dbReference>
<organism evidence="2 3">
    <name type="scientific">Pseudidiomarina salinarum</name>
    <dbReference type="NCBI Taxonomy" id="435908"/>
    <lineage>
        <taxon>Bacteria</taxon>
        <taxon>Pseudomonadati</taxon>
        <taxon>Pseudomonadota</taxon>
        <taxon>Gammaproteobacteria</taxon>
        <taxon>Alteromonadales</taxon>
        <taxon>Idiomarinaceae</taxon>
        <taxon>Pseudidiomarina</taxon>
    </lineage>
</organism>
<dbReference type="InterPro" id="IPR010865">
    <property type="entry name" value="DUF1499"/>
</dbReference>
<keyword evidence="3" id="KW-1185">Reference proteome</keyword>
<keyword evidence="1" id="KW-1133">Transmembrane helix</keyword>
<dbReference type="RefSeq" id="WP_051986057.1">
    <property type="nucleotide sequence ID" value="NZ_JPER01000001.1"/>
</dbReference>
<dbReference type="OrthoDB" id="1523552at2"/>